<evidence type="ECO:0000256" key="2">
    <source>
        <dbReference type="ARBA" id="ARBA00022617"/>
    </source>
</evidence>
<gene>
    <name evidence="9" type="ORF">POM88_021089</name>
</gene>
<protein>
    <submittedName>
        <fullName evidence="9">Geraniol 8-hydroxylase</fullName>
    </submittedName>
</protein>
<evidence type="ECO:0000256" key="4">
    <source>
        <dbReference type="ARBA" id="ARBA00023002"/>
    </source>
</evidence>
<evidence type="ECO:0000256" key="8">
    <source>
        <dbReference type="RuleBase" id="RU000461"/>
    </source>
</evidence>
<dbReference type="GO" id="GO:0016705">
    <property type="term" value="F:oxidoreductase activity, acting on paired donors, with incorporation or reduction of molecular oxygen"/>
    <property type="evidence" value="ECO:0007669"/>
    <property type="project" value="InterPro"/>
</dbReference>
<dbReference type="PROSITE" id="PS00086">
    <property type="entry name" value="CYTOCHROME_P450"/>
    <property type="match status" value="1"/>
</dbReference>
<dbReference type="AlphaFoldDB" id="A0AAD8IE56"/>
<comment type="caution">
    <text evidence="9">The sequence shown here is derived from an EMBL/GenBank/DDBJ whole genome shotgun (WGS) entry which is preliminary data.</text>
</comment>
<accession>A0AAD8IE56</accession>
<dbReference type="PANTHER" id="PTHR47950:SF4">
    <property type="entry name" value="GERANIOL 8-HYDROXYLASE-LIKE"/>
    <property type="match status" value="1"/>
</dbReference>
<evidence type="ECO:0000256" key="3">
    <source>
        <dbReference type="ARBA" id="ARBA00022723"/>
    </source>
</evidence>
<evidence type="ECO:0000313" key="9">
    <source>
        <dbReference type="EMBL" id="KAK1383354.1"/>
    </source>
</evidence>
<keyword evidence="10" id="KW-1185">Reference proteome</keyword>
<keyword evidence="3 7" id="KW-0479">Metal-binding</keyword>
<dbReference type="GO" id="GO:0004497">
    <property type="term" value="F:monooxygenase activity"/>
    <property type="evidence" value="ECO:0007669"/>
    <property type="project" value="UniProtKB-KW"/>
</dbReference>
<comment type="similarity">
    <text evidence="1 8">Belongs to the cytochrome P450 family.</text>
</comment>
<dbReference type="SUPFAM" id="SSF48264">
    <property type="entry name" value="Cytochrome P450"/>
    <property type="match status" value="1"/>
</dbReference>
<evidence type="ECO:0000256" key="7">
    <source>
        <dbReference type="PIRSR" id="PIRSR602401-1"/>
    </source>
</evidence>
<dbReference type="Proteomes" id="UP001237642">
    <property type="component" value="Unassembled WGS sequence"/>
</dbReference>
<reference evidence="9" key="1">
    <citation type="submission" date="2023-02" db="EMBL/GenBank/DDBJ databases">
        <title>Genome of toxic invasive species Heracleum sosnowskyi carries increased number of genes despite the absence of recent whole-genome duplications.</title>
        <authorList>
            <person name="Schelkunov M."/>
            <person name="Shtratnikova V."/>
            <person name="Makarenko M."/>
            <person name="Klepikova A."/>
            <person name="Omelchenko D."/>
            <person name="Novikova G."/>
            <person name="Obukhova E."/>
            <person name="Bogdanov V."/>
            <person name="Penin A."/>
            <person name="Logacheva M."/>
        </authorList>
    </citation>
    <scope>NUCLEOTIDE SEQUENCE</scope>
    <source>
        <strain evidence="9">Hsosn_3</strain>
        <tissue evidence="9">Leaf</tissue>
    </source>
</reference>
<feature type="binding site" description="axial binding residue" evidence="7">
    <location>
        <position position="438"/>
    </location>
    <ligand>
        <name>heme</name>
        <dbReference type="ChEBI" id="CHEBI:30413"/>
    </ligand>
    <ligandPart>
        <name>Fe</name>
        <dbReference type="ChEBI" id="CHEBI:18248"/>
    </ligandPart>
</feature>
<keyword evidence="2 7" id="KW-0349">Heme</keyword>
<organism evidence="9 10">
    <name type="scientific">Heracleum sosnowskyi</name>
    <dbReference type="NCBI Taxonomy" id="360622"/>
    <lineage>
        <taxon>Eukaryota</taxon>
        <taxon>Viridiplantae</taxon>
        <taxon>Streptophyta</taxon>
        <taxon>Embryophyta</taxon>
        <taxon>Tracheophyta</taxon>
        <taxon>Spermatophyta</taxon>
        <taxon>Magnoliopsida</taxon>
        <taxon>eudicotyledons</taxon>
        <taxon>Gunneridae</taxon>
        <taxon>Pentapetalae</taxon>
        <taxon>asterids</taxon>
        <taxon>campanulids</taxon>
        <taxon>Apiales</taxon>
        <taxon>Apiaceae</taxon>
        <taxon>Apioideae</taxon>
        <taxon>apioid superclade</taxon>
        <taxon>Tordylieae</taxon>
        <taxon>Tordyliinae</taxon>
        <taxon>Heracleum</taxon>
    </lineage>
</organism>
<dbReference type="EMBL" id="JAUIZM010000005">
    <property type="protein sequence ID" value="KAK1383354.1"/>
    <property type="molecule type" value="Genomic_DNA"/>
</dbReference>
<keyword evidence="6 8" id="KW-0503">Monooxygenase</keyword>
<comment type="cofactor">
    <cofactor evidence="7">
        <name>heme</name>
        <dbReference type="ChEBI" id="CHEBI:30413"/>
    </cofactor>
</comment>
<sequence>MDVIIIVLSLMLAYVLFKLLLSFPNRGKNLPPGPFQLPIIGNLTNLGKLPHQSLAKLSQIYGPIMHLQLGRLSTIVISSSAVAQQIFQKKGHAFSIRFIPDALRACDHSLYSFVWLPIGPRWRNLRKISTSNLFSVNKLDANQHLRGRKVNELIVYVRKCSQTGEAVDIGRAAFRTSFNLLSNTLLSKDLVDPYQDSAQEFKDLVWNIMVEAGTPNLVDYFPVLKKMDPQGVNRRMTCYLQKLIKMVDGLINERLALKGSGTTVENTDMLDELINISQVNPNEIDKILIEHLFVDIFVAGTDTTSNTVEWSMAEVLKHTETMIKAKAELHQVVGKGVMVEEGDIYRLPFLRCIVKETLRLHPPFPLLLPRLIEEETELNGYTIPKNSQVLVNAWAIGRDPVSWENPLSFYPERFLDSEVDVKGQDFELIPFGAGRRICPGLPLVMRMVPVMLGSLINCFDWELEGGIPLNELDMEEKGGLSVAKLHPLRVLATSQVV</sequence>
<evidence type="ECO:0000256" key="6">
    <source>
        <dbReference type="ARBA" id="ARBA00023033"/>
    </source>
</evidence>
<dbReference type="Pfam" id="PF00067">
    <property type="entry name" value="p450"/>
    <property type="match status" value="1"/>
</dbReference>
<dbReference type="InterPro" id="IPR002401">
    <property type="entry name" value="Cyt_P450_E_grp-I"/>
</dbReference>
<dbReference type="InterPro" id="IPR017972">
    <property type="entry name" value="Cyt_P450_CS"/>
</dbReference>
<dbReference type="PRINTS" id="PR00385">
    <property type="entry name" value="P450"/>
</dbReference>
<dbReference type="CDD" id="cd11073">
    <property type="entry name" value="CYP76-like"/>
    <property type="match status" value="1"/>
</dbReference>
<dbReference type="GO" id="GO:0020037">
    <property type="term" value="F:heme binding"/>
    <property type="evidence" value="ECO:0007669"/>
    <property type="project" value="InterPro"/>
</dbReference>
<reference evidence="9" key="2">
    <citation type="submission" date="2023-05" db="EMBL/GenBank/DDBJ databases">
        <authorList>
            <person name="Schelkunov M.I."/>
        </authorList>
    </citation>
    <scope>NUCLEOTIDE SEQUENCE</scope>
    <source>
        <strain evidence="9">Hsosn_3</strain>
        <tissue evidence="9">Leaf</tissue>
    </source>
</reference>
<keyword evidence="5 7" id="KW-0408">Iron</keyword>
<dbReference type="GO" id="GO:0009805">
    <property type="term" value="P:coumarin biosynthetic process"/>
    <property type="evidence" value="ECO:0007669"/>
    <property type="project" value="UniProtKB-ARBA"/>
</dbReference>
<evidence type="ECO:0000313" key="10">
    <source>
        <dbReference type="Proteomes" id="UP001237642"/>
    </source>
</evidence>
<keyword evidence="4 8" id="KW-0560">Oxidoreductase</keyword>
<proteinExistence type="inferred from homology"/>
<dbReference type="PANTHER" id="PTHR47950">
    <property type="entry name" value="CYTOCHROME P450, FAMILY 76, SUBFAMILY C, POLYPEPTIDE 5-RELATED"/>
    <property type="match status" value="1"/>
</dbReference>
<name>A0AAD8IE56_9APIA</name>
<dbReference type="PRINTS" id="PR00463">
    <property type="entry name" value="EP450I"/>
</dbReference>
<dbReference type="InterPro" id="IPR036396">
    <property type="entry name" value="Cyt_P450_sf"/>
</dbReference>
<evidence type="ECO:0000256" key="5">
    <source>
        <dbReference type="ARBA" id="ARBA00023004"/>
    </source>
</evidence>
<evidence type="ECO:0000256" key="1">
    <source>
        <dbReference type="ARBA" id="ARBA00010617"/>
    </source>
</evidence>
<dbReference type="Gene3D" id="1.10.630.10">
    <property type="entry name" value="Cytochrome P450"/>
    <property type="match status" value="1"/>
</dbReference>
<dbReference type="InterPro" id="IPR001128">
    <property type="entry name" value="Cyt_P450"/>
</dbReference>
<dbReference type="GO" id="GO:0005506">
    <property type="term" value="F:iron ion binding"/>
    <property type="evidence" value="ECO:0007669"/>
    <property type="project" value="InterPro"/>
</dbReference>
<dbReference type="FunFam" id="1.10.630.10:FF:000007">
    <property type="entry name" value="Cytochrome P450 76C4"/>
    <property type="match status" value="1"/>
</dbReference>